<keyword evidence="2" id="KW-1185">Reference proteome</keyword>
<dbReference type="KEGG" id="fpu:FPSE_09460"/>
<accession>K3VCV5</accession>
<dbReference type="Proteomes" id="UP000007978">
    <property type="component" value="Chromosome 2"/>
</dbReference>
<evidence type="ECO:0000313" key="1">
    <source>
        <dbReference type="EMBL" id="EKJ70243.1"/>
    </source>
</evidence>
<dbReference type="HOGENOM" id="CLU_1777564_0_0_1"/>
<sequence>MGQLTEAERLASCPLLVSLRVALTEGLFITLLLSGKCLQGMSDAVGGKLNRTLSRLQQTNMPRVTHFDTDMGGLSFAPNGHRGHAASNASLLAPRVCQRLNGASWHSRFGHRGHAASNASLLVPRVCLLIATQADRKAWTKLHPEN</sequence>
<dbReference type="GeneID" id="20368077"/>
<evidence type="ECO:0000313" key="2">
    <source>
        <dbReference type="Proteomes" id="UP000007978"/>
    </source>
</evidence>
<protein>
    <submittedName>
        <fullName evidence="1">Uncharacterized protein</fullName>
    </submittedName>
</protein>
<dbReference type="RefSeq" id="XP_009260852.1">
    <property type="nucleotide sequence ID" value="XM_009262577.1"/>
</dbReference>
<gene>
    <name evidence="1" type="ORF">FPSE_09460</name>
</gene>
<name>K3VCV5_FUSPC</name>
<proteinExistence type="predicted"/>
<dbReference type="AlphaFoldDB" id="K3VCV5"/>
<dbReference type="EMBL" id="AFNW01000311">
    <property type="protein sequence ID" value="EKJ70243.1"/>
    <property type="molecule type" value="Genomic_DNA"/>
</dbReference>
<reference evidence="1 2" key="1">
    <citation type="journal article" date="2012" name="PLoS Pathog.">
        <title>Comparative pathogenomics reveals horizontally acquired novel virulence genes in fungi infecting cereal hosts.</title>
        <authorList>
            <person name="Gardiner D.M."/>
            <person name="McDonald M.C."/>
            <person name="Covarelli L."/>
            <person name="Solomon P.S."/>
            <person name="Rusu A.G."/>
            <person name="Marshall M."/>
            <person name="Kazan K."/>
            <person name="Chakraborty S."/>
            <person name="McDonald B.A."/>
            <person name="Manners J.M."/>
        </authorList>
    </citation>
    <scope>NUCLEOTIDE SEQUENCE [LARGE SCALE GENOMIC DNA]</scope>
    <source>
        <strain evidence="1 2">CS3096</strain>
    </source>
</reference>
<comment type="caution">
    <text evidence="1">The sequence shown here is derived from an EMBL/GenBank/DDBJ whole genome shotgun (WGS) entry which is preliminary data.</text>
</comment>
<organism evidence="1 2">
    <name type="scientific">Fusarium pseudograminearum (strain CS3096)</name>
    <name type="common">Wheat and barley crown-rot fungus</name>
    <dbReference type="NCBI Taxonomy" id="1028729"/>
    <lineage>
        <taxon>Eukaryota</taxon>
        <taxon>Fungi</taxon>
        <taxon>Dikarya</taxon>
        <taxon>Ascomycota</taxon>
        <taxon>Pezizomycotina</taxon>
        <taxon>Sordariomycetes</taxon>
        <taxon>Hypocreomycetidae</taxon>
        <taxon>Hypocreales</taxon>
        <taxon>Nectriaceae</taxon>
        <taxon>Fusarium</taxon>
    </lineage>
</organism>